<name>A0A161JQZ1_BACTI</name>
<geneLocation type="plasmid" evidence="1">
    <name>pAM65-52-2-350K</name>
</geneLocation>
<keyword evidence="1" id="KW-0614">Plasmid</keyword>
<organism evidence="1">
    <name type="scientific">Bacillus thuringiensis subsp. israelensis</name>
    <dbReference type="NCBI Taxonomy" id="1430"/>
    <lineage>
        <taxon>Bacteria</taxon>
        <taxon>Bacillati</taxon>
        <taxon>Bacillota</taxon>
        <taxon>Bacilli</taxon>
        <taxon>Bacillales</taxon>
        <taxon>Bacillaceae</taxon>
        <taxon>Bacillus</taxon>
        <taxon>Bacillus cereus group</taxon>
    </lineage>
</organism>
<protein>
    <submittedName>
        <fullName evidence="1">Uncharacterized protein</fullName>
    </submittedName>
</protein>
<proteinExistence type="predicted"/>
<accession>A0A161JQZ1</accession>
<dbReference type="EMBL" id="CP013277">
    <property type="protein sequence ID" value="AND28369.1"/>
    <property type="molecule type" value="Genomic_DNA"/>
</dbReference>
<evidence type="ECO:0000313" key="1">
    <source>
        <dbReference type="EMBL" id="AND28369.1"/>
    </source>
</evidence>
<reference evidence="1" key="1">
    <citation type="journal article" date="2017" name="Res. Microbiol.">
        <title>Comparative genomics of extrachromosomal elements in Bacillus thuringiensis subsp. israelensis.</title>
        <authorList>
            <person name="Bolotin A."/>
            <person name="Gillis A."/>
            <person name="Sanchis V."/>
            <person name="Nielsen-LeRoux C."/>
            <person name="Mahillon J."/>
            <person name="Lereclus D."/>
            <person name="Sorokin A."/>
        </authorList>
    </citation>
    <scope>NUCLEOTIDE SEQUENCE</scope>
    <source>
        <strain evidence="1">AM65-52</strain>
        <plasmid evidence="1">pAM65-52-2-350K</plasmid>
    </source>
</reference>
<gene>
    <name evidence="1" type="ORF">ATN07_30610</name>
</gene>
<dbReference type="AlphaFoldDB" id="A0A161JQZ1"/>
<sequence length="68" mass="7939">MDKVCIILGVDLFEKFNIIKERPNIFQKNIRNPYYFTDEGLMNSFGVLDNQFLADLLVGSLKLEKVNR</sequence>